<keyword evidence="1" id="KW-1185">Reference proteome</keyword>
<dbReference type="Proteomes" id="UP000695007">
    <property type="component" value="Unplaced"/>
</dbReference>
<reference evidence="2" key="1">
    <citation type="submission" date="2025-08" db="UniProtKB">
        <authorList>
            <consortium name="RefSeq"/>
        </authorList>
    </citation>
    <scope>IDENTIFICATION</scope>
</reference>
<sequence>MHTPLTQILHLVIAAPQWSTTRSQCDYYPTICISRSTCERLHINVLYTFTLAVLLTNNAYERTAQPLMLSVQKELLDPRKDRQIWLLFTFHQSPPSYIQN</sequence>
<name>A0AAJ6YP57_9HYME</name>
<protein>
    <submittedName>
        <fullName evidence="2">Uncharacterized protein LOC105365216</fullName>
    </submittedName>
</protein>
<dbReference type="KEGG" id="csol:105365216"/>
<proteinExistence type="predicted"/>
<evidence type="ECO:0000313" key="1">
    <source>
        <dbReference type="Proteomes" id="UP000695007"/>
    </source>
</evidence>
<dbReference type="GeneID" id="105365216"/>
<dbReference type="RefSeq" id="XP_011501625.1">
    <property type="nucleotide sequence ID" value="XM_011503323.1"/>
</dbReference>
<dbReference type="AlphaFoldDB" id="A0AAJ6YP57"/>
<organism evidence="1 2">
    <name type="scientific">Ceratosolen solmsi marchali</name>
    <dbReference type="NCBI Taxonomy" id="326594"/>
    <lineage>
        <taxon>Eukaryota</taxon>
        <taxon>Metazoa</taxon>
        <taxon>Ecdysozoa</taxon>
        <taxon>Arthropoda</taxon>
        <taxon>Hexapoda</taxon>
        <taxon>Insecta</taxon>
        <taxon>Pterygota</taxon>
        <taxon>Neoptera</taxon>
        <taxon>Endopterygota</taxon>
        <taxon>Hymenoptera</taxon>
        <taxon>Apocrita</taxon>
        <taxon>Proctotrupomorpha</taxon>
        <taxon>Chalcidoidea</taxon>
        <taxon>Agaonidae</taxon>
        <taxon>Agaoninae</taxon>
        <taxon>Ceratosolen</taxon>
    </lineage>
</organism>
<evidence type="ECO:0000313" key="2">
    <source>
        <dbReference type="RefSeq" id="XP_011501625.1"/>
    </source>
</evidence>
<accession>A0AAJ6YP57</accession>
<gene>
    <name evidence="2" type="primary">LOC105365216</name>
</gene>